<dbReference type="InterPro" id="IPR011989">
    <property type="entry name" value="ARM-like"/>
</dbReference>
<proteinExistence type="predicted"/>
<dbReference type="Gene3D" id="1.25.10.10">
    <property type="entry name" value="Leucine-rich Repeat Variant"/>
    <property type="match status" value="2"/>
</dbReference>
<keyword evidence="2" id="KW-1185">Reference proteome</keyword>
<evidence type="ECO:0000313" key="2">
    <source>
        <dbReference type="Proteomes" id="UP001215598"/>
    </source>
</evidence>
<organism evidence="1 2">
    <name type="scientific">Mycena metata</name>
    <dbReference type="NCBI Taxonomy" id="1033252"/>
    <lineage>
        <taxon>Eukaryota</taxon>
        <taxon>Fungi</taxon>
        <taxon>Dikarya</taxon>
        <taxon>Basidiomycota</taxon>
        <taxon>Agaricomycotina</taxon>
        <taxon>Agaricomycetes</taxon>
        <taxon>Agaricomycetidae</taxon>
        <taxon>Agaricales</taxon>
        <taxon>Marasmiineae</taxon>
        <taxon>Mycenaceae</taxon>
        <taxon>Mycena</taxon>
    </lineage>
</organism>
<dbReference type="AlphaFoldDB" id="A0AAD7IU15"/>
<dbReference type="InterPro" id="IPR016024">
    <property type="entry name" value="ARM-type_fold"/>
</dbReference>
<dbReference type="Proteomes" id="UP001215598">
    <property type="component" value="Unassembled WGS sequence"/>
</dbReference>
<sequence length="710" mass="78112">MAVKDTKMISNIIARLGDPDSAVRKSARRTLLTVVEYDETRPNVALPDSMYQVITTLMHGLRWQQNPSLVEITPSVQLLITLASYEDIYQILSTPCIILYVNSMLEQTNWIPLQFAVETLVALPAPDSGQPHIMNPTVFRKIGAMLEDPRPYVRAMAIRTCHRGKLDEDTTSAAVVMPALIEKISPLLADQSTAVQKSVFEFLAPVLQRASHGGKVGQATGSESILQHIYSPSLFGDGSTVFQGLLTPVPRGPNSHFIAQTRLTLLNTLTGTDLGRLATLRALGYFATDSILRAEIFTEEIIHAVVLMFDQWALDVYVEAHQTIRNLANYDDVRPRIGTLETVGLLLAALSHNDPLVRILGVQTITDLGRYPDLRNTILTPVARAIVINLANDSNLDVCRAALQGLIEYDHDSARHAALGGYPAFGAYPVSAFSAFEGYSALGLYSGPIIPKPFAIFCERLTREQPLAQISAFLEVMASISTHGLMEAICTPQTVAFILKILAMVSMSGKMDQGAELVKFIVENGPLKSLLSTADSLAQILDLVTSFGINDHIIELIKALDTHEPSTAASLVNTIINAISRVSPNVRLSYLILVTTLSPLTTTLTPEHAEQMLQFIEDPDPSIYDSGWRLVKYFAPNEPFRKSISTPLLWESMLRLLHNRPAAMLDVLKVLAEYGLAHPVDFIHANIPEQKTPVGKLSTRRQESCTDCYR</sequence>
<dbReference type="EMBL" id="JARKIB010000072">
    <property type="protein sequence ID" value="KAJ7748660.1"/>
    <property type="molecule type" value="Genomic_DNA"/>
</dbReference>
<protein>
    <submittedName>
        <fullName evidence="1">Armadillo-type protein</fullName>
    </submittedName>
</protein>
<gene>
    <name evidence="1" type="ORF">B0H16DRAFT_902077</name>
</gene>
<comment type="caution">
    <text evidence="1">The sequence shown here is derived from an EMBL/GenBank/DDBJ whole genome shotgun (WGS) entry which is preliminary data.</text>
</comment>
<reference evidence="1" key="1">
    <citation type="submission" date="2023-03" db="EMBL/GenBank/DDBJ databases">
        <title>Massive genome expansion in bonnet fungi (Mycena s.s.) driven by repeated elements and novel gene families across ecological guilds.</title>
        <authorList>
            <consortium name="Lawrence Berkeley National Laboratory"/>
            <person name="Harder C.B."/>
            <person name="Miyauchi S."/>
            <person name="Viragh M."/>
            <person name="Kuo A."/>
            <person name="Thoen E."/>
            <person name="Andreopoulos B."/>
            <person name="Lu D."/>
            <person name="Skrede I."/>
            <person name="Drula E."/>
            <person name="Henrissat B."/>
            <person name="Morin E."/>
            <person name="Kohler A."/>
            <person name="Barry K."/>
            <person name="LaButti K."/>
            <person name="Morin E."/>
            <person name="Salamov A."/>
            <person name="Lipzen A."/>
            <person name="Mereny Z."/>
            <person name="Hegedus B."/>
            <person name="Baldrian P."/>
            <person name="Stursova M."/>
            <person name="Weitz H."/>
            <person name="Taylor A."/>
            <person name="Grigoriev I.V."/>
            <person name="Nagy L.G."/>
            <person name="Martin F."/>
            <person name="Kauserud H."/>
        </authorList>
    </citation>
    <scope>NUCLEOTIDE SEQUENCE</scope>
    <source>
        <strain evidence="1">CBHHK182m</strain>
    </source>
</reference>
<evidence type="ECO:0000313" key="1">
    <source>
        <dbReference type="EMBL" id="KAJ7748660.1"/>
    </source>
</evidence>
<name>A0AAD7IU15_9AGAR</name>
<accession>A0AAD7IU15</accession>
<dbReference type="SUPFAM" id="SSF48371">
    <property type="entry name" value="ARM repeat"/>
    <property type="match status" value="1"/>
</dbReference>